<keyword evidence="2" id="KW-0732">Signal</keyword>
<evidence type="ECO:0000313" key="3">
    <source>
        <dbReference type="EMBL" id="MBO3735833.1"/>
    </source>
</evidence>
<comment type="caution">
    <text evidence="3">The sequence shown here is derived from an EMBL/GenBank/DDBJ whole genome shotgun (WGS) entry which is preliminary data.</text>
</comment>
<feature type="signal peptide" evidence="2">
    <location>
        <begin position="1"/>
        <end position="25"/>
    </location>
</feature>
<dbReference type="PROSITE" id="PS51257">
    <property type="entry name" value="PROKAR_LIPOPROTEIN"/>
    <property type="match status" value="1"/>
</dbReference>
<gene>
    <name evidence="3" type="ORF">J5V16_23665</name>
</gene>
<evidence type="ECO:0000256" key="1">
    <source>
        <dbReference type="SAM" id="MobiDB-lite"/>
    </source>
</evidence>
<name>A0ABS3UAS2_9ACTN</name>
<evidence type="ECO:0000313" key="4">
    <source>
        <dbReference type="Proteomes" id="UP000681341"/>
    </source>
</evidence>
<reference evidence="3 4" key="1">
    <citation type="submission" date="2021-03" db="EMBL/GenBank/DDBJ databases">
        <title>Glycomyces sp. nov., a novel actinomycete isolated from soil.</title>
        <authorList>
            <person name="Yang X."/>
            <person name="Xu X."/>
        </authorList>
    </citation>
    <scope>NUCLEOTIDE SEQUENCE [LARGE SCALE GENOMIC DNA]</scope>
    <source>
        <strain evidence="3 4">NEAU-S30</strain>
    </source>
</reference>
<accession>A0ABS3UAS2</accession>
<evidence type="ECO:0008006" key="5">
    <source>
        <dbReference type="Google" id="ProtNLM"/>
    </source>
</evidence>
<feature type="chain" id="PRO_5045520668" description="Lipoprotein" evidence="2">
    <location>
        <begin position="26"/>
        <end position="256"/>
    </location>
</feature>
<keyword evidence="4" id="KW-1185">Reference proteome</keyword>
<proteinExistence type="predicted"/>
<organism evidence="3 4">
    <name type="scientific">Glycomyces niveus</name>
    <dbReference type="NCBI Taxonomy" id="2820287"/>
    <lineage>
        <taxon>Bacteria</taxon>
        <taxon>Bacillati</taxon>
        <taxon>Actinomycetota</taxon>
        <taxon>Actinomycetes</taxon>
        <taxon>Glycomycetales</taxon>
        <taxon>Glycomycetaceae</taxon>
        <taxon>Glycomyces</taxon>
    </lineage>
</organism>
<dbReference type="RefSeq" id="WP_208499785.1">
    <property type="nucleotide sequence ID" value="NZ_JAGFNP010000019.1"/>
</dbReference>
<sequence>MPRKIRRGSPTQFSTLRFLSILVAAALTGACMSPEHEKQDPPERSFDQSTAWQVLEDAAAEAIADLPDFPGFEVRTMQLTYCEQYGETGKEYVAYELTYEFSDDVSADPLVRETYRELLREKWNSSGYDVHRDEQRGDDPPFYSLEARRPDQVNYWYWVAGLTVLRVQSGCIKAAEGGEYNPDCPTPLGGVTRENDRASKYCSNIDTVYPGEETTSEAVDPFSTPSEESSAPAGMVPWSREPKEAESSPATYEGLL</sequence>
<feature type="region of interest" description="Disordered" evidence="1">
    <location>
        <begin position="209"/>
        <end position="256"/>
    </location>
</feature>
<dbReference type="EMBL" id="JAGFNP010000019">
    <property type="protein sequence ID" value="MBO3735833.1"/>
    <property type="molecule type" value="Genomic_DNA"/>
</dbReference>
<evidence type="ECO:0000256" key="2">
    <source>
        <dbReference type="SAM" id="SignalP"/>
    </source>
</evidence>
<dbReference type="Proteomes" id="UP000681341">
    <property type="component" value="Unassembled WGS sequence"/>
</dbReference>
<protein>
    <recommendedName>
        <fullName evidence="5">Lipoprotein</fullName>
    </recommendedName>
</protein>